<evidence type="ECO:0000256" key="2">
    <source>
        <dbReference type="ARBA" id="ARBA00009840"/>
    </source>
</evidence>
<keyword evidence="3 5" id="KW-0175">Coiled coil</keyword>
<feature type="transmembrane region" description="Helical" evidence="6">
    <location>
        <begin position="6"/>
        <end position="23"/>
    </location>
</feature>
<dbReference type="Pfam" id="PF02646">
    <property type="entry name" value="RmuC"/>
    <property type="match status" value="1"/>
</dbReference>
<dbReference type="InterPro" id="IPR003798">
    <property type="entry name" value="DNA_recombination_RmuC"/>
</dbReference>
<dbReference type="GO" id="GO:0006310">
    <property type="term" value="P:DNA recombination"/>
    <property type="evidence" value="ECO:0007669"/>
    <property type="project" value="UniProtKB-KW"/>
</dbReference>
<protein>
    <submittedName>
        <fullName evidence="7">DNA recombination protein RmuC</fullName>
    </submittedName>
</protein>
<name>A0A6N6MB37_9FLAO</name>
<keyword evidence="8" id="KW-1185">Reference proteome</keyword>
<comment type="function">
    <text evidence="1">Involved in DNA recombination.</text>
</comment>
<evidence type="ECO:0000313" key="8">
    <source>
        <dbReference type="Proteomes" id="UP000435357"/>
    </source>
</evidence>
<keyword evidence="6" id="KW-0472">Membrane</keyword>
<sequence>MEITTIILLVCIGIIGFVIGKLIEQKNTRSRLAKSENEAVKASQELESSQKHTQYWQKQAEKADLRIQQLIETKASQEKTIEYLQEQTQTLKKVREDFNKEFNAIADKLFKEHAKSFSETSKSELNQHLLPFKDQLKSFEDKVESLKTRNIEQHAALNNQLKSLTELNKTIGKEAENLINALKGDNQKQGAWGEVILERVLEESGLQKNREYEVQHSTSNQESRQIKPDVIVHLPENKHIIIDSKVSLKAYEQYVSANDTEERKKAGQLHAASLKKHIAGLSHKQYETAKGLTAPDFVLLFLPIEAAFSTALQSDPKLFTDAWEKRIVIVSPTTLLATLKTIESIWKQERQNNHTKEIAEQGGKLYDKFVNFIADLERVDKELSQAQKALDDAHNKLHTGKGSLVSRAEKMKKLGAKARHQIPDKFTNDE</sequence>
<keyword evidence="4" id="KW-0233">DNA recombination</keyword>
<feature type="coiled-coil region" evidence="5">
    <location>
        <begin position="25"/>
        <end position="87"/>
    </location>
</feature>
<evidence type="ECO:0000256" key="3">
    <source>
        <dbReference type="ARBA" id="ARBA00023054"/>
    </source>
</evidence>
<evidence type="ECO:0000256" key="1">
    <source>
        <dbReference type="ARBA" id="ARBA00003416"/>
    </source>
</evidence>
<evidence type="ECO:0000313" key="7">
    <source>
        <dbReference type="EMBL" id="KAB1066209.1"/>
    </source>
</evidence>
<comment type="similarity">
    <text evidence="2">Belongs to the RmuC family.</text>
</comment>
<dbReference type="EMBL" id="WACR01000001">
    <property type="protein sequence ID" value="KAB1066209.1"/>
    <property type="molecule type" value="Genomic_DNA"/>
</dbReference>
<accession>A0A6N6MB37</accession>
<dbReference type="RefSeq" id="WP_151166197.1">
    <property type="nucleotide sequence ID" value="NZ_WACR01000001.1"/>
</dbReference>
<dbReference type="PANTHER" id="PTHR30563:SF0">
    <property type="entry name" value="DNA RECOMBINATION PROTEIN RMUC"/>
    <property type="match status" value="1"/>
</dbReference>
<evidence type="ECO:0000256" key="5">
    <source>
        <dbReference type="SAM" id="Coils"/>
    </source>
</evidence>
<keyword evidence="6" id="KW-0812">Transmembrane</keyword>
<comment type="caution">
    <text evidence="7">The sequence shown here is derived from an EMBL/GenBank/DDBJ whole genome shotgun (WGS) entry which is preliminary data.</text>
</comment>
<proteinExistence type="inferred from homology"/>
<dbReference type="OrthoDB" id="370725at2"/>
<evidence type="ECO:0000256" key="6">
    <source>
        <dbReference type="SAM" id="Phobius"/>
    </source>
</evidence>
<evidence type="ECO:0000256" key="4">
    <source>
        <dbReference type="ARBA" id="ARBA00023172"/>
    </source>
</evidence>
<keyword evidence="6" id="KW-1133">Transmembrane helix</keyword>
<organism evidence="7 8">
    <name type="scientific">Salibacter halophilus</name>
    <dbReference type="NCBI Taxonomy" id="1803916"/>
    <lineage>
        <taxon>Bacteria</taxon>
        <taxon>Pseudomonadati</taxon>
        <taxon>Bacteroidota</taxon>
        <taxon>Flavobacteriia</taxon>
        <taxon>Flavobacteriales</taxon>
        <taxon>Salibacteraceae</taxon>
        <taxon>Salibacter</taxon>
    </lineage>
</organism>
<gene>
    <name evidence="7" type="primary">rmuC</name>
    <name evidence="7" type="ORF">F3059_01680</name>
</gene>
<reference evidence="7 8" key="1">
    <citation type="submission" date="2019-09" db="EMBL/GenBank/DDBJ databases">
        <title>Genomes of Cryomorphaceae.</title>
        <authorList>
            <person name="Bowman J.P."/>
        </authorList>
    </citation>
    <scope>NUCLEOTIDE SEQUENCE [LARGE SCALE GENOMIC DNA]</scope>
    <source>
        <strain evidence="7 8">KCTC 52047</strain>
    </source>
</reference>
<dbReference type="AlphaFoldDB" id="A0A6N6MB37"/>
<dbReference type="Proteomes" id="UP000435357">
    <property type="component" value="Unassembled WGS sequence"/>
</dbReference>
<dbReference type="PANTHER" id="PTHR30563">
    <property type="entry name" value="DNA RECOMBINATION PROTEIN RMUC"/>
    <property type="match status" value="1"/>
</dbReference>